<comment type="caution">
    <text evidence="1">The sequence shown here is derived from an EMBL/GenBank/DDBJ whole genome shotgun (WGS) entry which is preliminary data.</text>
</comment>
<proteinExistence type="predicted"/>
<dbReference type="InterPro" id="IPR010351">
    <property type="entry name" value="DUF943"/>
</dbReference>
<protein>
    <submittedName>
        <fullName evidence="1">Membrane protein</fullName>
    </submittedName>
</protein>
<dbReference type="EMBL" id="JPKR02000003">
    <property type="protein sequence ID" value="KGD72571.1"/>
    <property type="molecule type" value="Genomic_DNA"/>
</dbReference>
<dbReference type="eggNOG" id="ENOG5031VW6">
    <property type="taxonomic scope" value="Bacteria"/>
</dbReference>
<organism evidence="1 2">
    <name type="scientific">Tatumella morbirosei</name>
    <dbReference type="NCBI Taxonomy" id="642227"/>
    <lineage>
        <taxon>Bacteria</taxon>
        <taxon>Pseudomonadati</taxon>
        <taxon>Pseudomonadota</taxon>
        <taxon>Gammaproteobacteria</taxon>
        <taxon>Enterobacterales</taxon>
        <taxon>Erwiniaceae</taxon>
        <taxon>Tatumella</taxon>
    </lineage>
</organism>
<sequence>MKVKSKKTLYALLLVGSALPGVLLWLSVRSVEVVAVHQDREFSSVLVRNFPLTDQGKISWWLKNKDMLKEKYNIPERAKDGFFSIIFWDFGDGYKEEGKYDRRCFDDMKPPINCIEKNRVFSVSDSKNMGISFTTDAEIYRMRKNGKIVKDGTD</sequence>
<reference evidence="1" key="1">
    <citation type="submission" date="2014-12" db="EMBL/GenBank/DDBJ databases">
        <title>The draft genome of the Tatumella morbirosei type strain, LMG23360T isolated from pineapple rot.</title>
        <authorList>
            <person name="Smits T.H."/>
            <person name="Palmer M."/>
            <person name="Venter S.N."/>
            <person name="Duffy B."/>
            <person name="Steenkamp E.T."/>
            <person name="Chan W.Y."/>
            <person name="Coutinho T.A."/>
            <person name="Coetzee M.P."/>
            <person name="De Maayer P."/>
        </authorList>
    </citation>
    <scope>NUCLEOTIDE SEQUENCE [LARGE SCALE GENOMIC DNA]</scope>
    <source>
        <strain evidence="1">LMG 23360</strain>
    </source>
</reference>
<dbReference type="OrthoDB" id="6521020at2"/>
<dbReference type="RefSeq" id="WP_038022321.1">
    <property type="nucleotide sequence ID" value="NZ_JPKR02000003.1"/>
</dbReference>
<keyword evidence="2" id="KW-1185">Reference proteome</keyword>
<dbReference type="AlphaFoldDB" id="A0A095T6Q8"/>
<dbReference type="Proteomes" id="UP000029577">
    <property type="component" value="Unassembled WGS sequence"/>
</dbReference>
<accession>A0A095T6Q8</accession>
<evidence type="ECO:0000313" key="2">
    <source>
        <dbReference type="Proteomes" id="UP000029577"/>
    </source>
</evidence>
<dbReference type="Pfam" id="PF06092">
    <property type="entry name" value="DUF943"/>
    <property type="match status" value="1"/>
</dbReference>
<evidence type="ECO:0000313" key="1">
    <source>
        <dbReference type="EMBL" id="KGD72571.1"/>
    </source>
</evidence>
<name>A0A095T6Q8_9GAMM</name>
<gene>
    <name evidence="1" type="ORF">HA49_17880</name>
</gene>